<dbReference type="InterPro" id="IPR024079">
    <property type="entry name" value="MetalloPept_cat_dom_sf"/>
</dbReference>
<dbReference type="InterPro" id="IPR029463">
    <property type="entry name" value="Lys_MEP"/>
</dbReference>
<feature type="domain" description="Lysine-specific metallo-endopeptidase" evidence="16">
    <location>
        <begin position="206"/>
        <end position="345"/>
    </location>
</feature>
<evidence type="ECO:0000256" key="4">
    <source>
        <dbReference type="ARBA" id="ARBA00022525"/>
    </source>
</evidence>
<comment type="caution">
    <text evidence="17">The sequence shown here is derived from an EMBL/GenBank/DDBJ whole genome shotgun (WGS) entry which is preliminary data.</text>
</comment>
<reference evidence="17 18" key="1">
    <citation type="journal article" date="2016" name="PLoS Pathog.">
        <title>Biosynthesis of antibiotic leucinostatins in bio-control fungus Purpureocillium lilacinum and their inhibition on phytophthora revealed by genome mining.</title>
        <authorList>
            <person name="Wang G."/>
            <person name="Liu Z."/>
            <person name="Lin R."/>
            <person name="Li E."/>
            <person name="Mao Z."/>
            <person name="Ling J."/>
            <person name="Yang Y."/>
            <person name="Yin W.B."/>
            <person name="Xie B."/>
        </authorList>
    </citation>
    <scope>NUCLEOTIDE SEQUENCE [LARGE SCALE GENOMIC DNA]</scope>
    <source>
        <strain evidence="17">170</strain>
    </source>
</reference>
<comment type="cofactor">
    <cofactor evidence="14 15">
        <name>Zn(2+)</name>
        <dbReference type="ChEBI" id="CHEBI:29105"/>
    </cofactor>
    <text evidence="14 15">Binds 1 zinc ion per subunit.</text>
</comment>
<keyword evidence="9 15" id="KW-0378">Hydrolase</keyword>
<dbReference type="KEGG" id="pchm:VFPPC_05300"/>
<keyword evidence="7 14" id="KW-0479">Metal-binding</keyword>
<evidence type="ECO:0000256" key="1">
    <source>
        <dbReference type="ARBA" id="ARBA00001187"/>
    </source>
</evidence>
<dbReference type="OrthoDB" id="412874at2759"/>
<evidence type="ECO:0000256" key="9">
    <source>
        <dbReference type="ARBA" id="ARBA00022801"/>
    </source>
</evidence>
<dbReference type="Gene3D" id="3.40.390.10">
    <property type="entry name" value="Collagenase (Catalytic Domain)"/>
    <property type="match status" value="1"/>
</dbReference>
<comment type="function">
    <text evidence="15">Secreted metalloproteinase that allows assimilation of proteinaceous substrates. Shows high activities on basic nuclear substrates such as histone and protamine.</text>
</comment>
<evidence type="ECO:0000256" key="6">
    <source>
        <dbReference type="ARBA" id="ARBA00022685"/>
    </source>
</evidence>
<evidence type="ECO:0000313" key="18">
    <source>
        <dbReference type="Proteomes" id="UP000078397"/>
    </source>
</evidence>
<comment type="catalytic activity">
    <reaction evidence="1 15">
        <text>Preferential cleavage of bonds with hydrophobic residues in P1'. Also 3-Asn-|-Gln-4 and 8-Gly-|-Ser-9 bonds in insulin B chain.</text>
        <dbReference type="EC" id="3.4.24.39"/>
    </reaction>
</comment>
<keyword evidence="4 15" id="KW-0964">Secreted</keyword>
<organism evidence="17 18">
    <name type="scientific">Pochonia chlamydosporia 170</name>
    <dbReference type="NCBI Taxonomy" id="1380566"/>
    <lineage>
        <taxon>Eukaryota</taxon>
        <taxon>Fungi</taxon>
        <taxon>Dikarya</taxon>
        <taxon>Ascomycota</taxon>
        <taxon>Pezizomycotina</taxon>
        <taxon>Sordariomycetes</taxon>
        <taxon>Hypocreomycetidae</taxon>
        <taxon>Hypocreales</taxon>
        <taxon>Clavicipitaceae</taxon>
        <taxon>Pochonia</taxon>
    </lineage>
</organism>
<dbReference type="Proteomes" id="UP000078397">
    <property type="component" value="Unassembled WGS sequence"/>
</dbReference>
<evidence type="ECO:0000256" key="5">
    <source>
        <dbReference type="ARBA" id="ARBA00022670"/>
    </source>
</evidence>
<dbReference type="GeneID" id="28848515"/>
<evidence type="ECO:0000256" key="10">
    <source>
        <dbReference type="ARBA" id="ARBA00022833"/>
    </source>
</evidence>
<evidence type="ECO:0000256" key="11">
    <source>
        <dbReference type="ARBA" id="ARBA00023049"/>
    </source>
</evidence>
<dbReference type="SMART" id="SM01351">
    <property type="entry name" value="Aspzincin_M35"/>
    <property type="match status" value="1"/>
</dbReference>
<evidence type="ECO:0000256" key="14">
    <source>
        <dbReference type="PIRSR" id="PIRSR601384-2"/>
    </source>
</evidence>
<evidence type="ECO:0000256" key="2">
    <source>
        <dbReference type="ARBA" id="ARBA00004613"/>
    </source>
</evidence>
<dbReference type="PRINTS" id="PR00768">
    <property type="entry name" value="DEUTEROLYSIN"/>
</dbReference>
<dbReference type="RefSeq" id="XP_018146049.1">
    <property type="nucleotide sequence ID" value="XM_018284521.1"/>
</dbReference>
<dbReference type="AlphaFoldDB" id="A0A179FW29"/>
<proteinExistence type="inferred from homology"/>
<evidence type="ECO:0000259" key="16">
    <source>
        <dbReference type="SMART" id="SM01351"/>
    </source>
</evidence>
<dbReference type="GO" id="GO:0046872">
    <property type="term" value="F:metal ion binding"/>
    <property type="evidence" value="ECO:0007669"/>
    <property type="project" value="UniProtKB-KW"/>
</dbReference>
<keyword evidence="12" id="KW-0865">Zymogen</keyword>
<feature type="active site" evidence="13">
    <location>
        <position position="305"/>
    </location>
</feature>
<feature type="binding site" evidence="14">
    <location>
        <position position="304"/>
    </location>
    <ligand>
        <name>Zn(2+)</name>
        <dbReference type="ChEBI" id="CHEBI:29105"/>
        <note>catalytic</note>
    </ligand>
</feature>
<name>A0A179FW29_METCM</name>
<accession>A0A179FW29</accession>
<feature type="binding site" evidence="14">
    <location>
        <position position="317"/>
    </location>
    <ligand>
        <name>Zn(2+)</name>
        <dbReference type="ChEBI" id="CHEBI:29105"/>
        <note>catalytic</note>
    </ligand>
</feature>
<dbReference type="PANTHER" id="PTHR37016:SF2">
    <property type="entry name" value="NEUTRAL PROTEASE 2 HOMOLOG SNOG_02177"/>
    <property type="match status" value="1"/>
</dbReference>
<dbReference type="InterPro" id="IPR050414">
    <property type="entry name" value="Fungal_M35_metalloproteases"/>
</dbReference>
<gene>
    <name evidence="17" type="ORF">VFPPC_05300</name>
</gene>
<protein>
    <recommendedName>
        <fullName evidence="15">Neutral protease 2</fullName>
        <ecNumber evidence="15">3.4.24.39</ecNumber>
    </recommendedName>
    <alternativeName>
        <fullName evidence="15">Deuterolysin</fullName>
    </alternativeName>
</protein>
<dbReference type="EC" id="3.4.24.39" evidence="15"/>
<keyword evidence="5 15" id="KW-0645">Protease</keyword>
<evidence type="ECO:0000256" key="8">
    <source>
        <dbReference type="ARBA" id="ARBA00022729"/>
    </source>
</evidence>
<dbReference type="InterPro" id="IPR001384">
    <property type="entry name" value="Peptidase_M35"/>
</dbReference>
<dbReference type="GO" id="GO:0006508">
    <property type="term" value="P:proteolysis"/>
    <property type="evidence" value="ECO:0007669"/>
    <property type="project" value="UniProtKB-KW"/>
</dbReference>
<keyword evidence="8 15" id="KW-0732">Signal</keyword>
<dbReference type="EMBL" id="LSBJ02000003">
    <property type="protein sequence ID" value="OAQ69199.1"/>
    <property type="molecule type" value="Genomic_DNA"/>
</dbReference>
<evidence type="ECO:0000256" key="15">
    <source>
        <dbReference type="RuleBase" id="RU361126"/>
    </source>
</evidence>
<dbReference type="GO" id="GO:0004222">
    <property type="term" value="F:metalloendopeptidase activity"/>
    <property type="evidence" value="ECO:0007669"/>
    <property type="project" value="InterPro"/>
</dbReference>
<comment type="similarity">
    <text evidence="3 15">Belongs to the peptidase M35 family.</text>
</comment>
<dbReference type="STRING" id="1380566.A0A179FW29"/>
<dbReference type="Pfam" id="PF02102">
    <property type="entry name" value="Peptidase_M35"/>
    <property type="match status" value="1"/>
</dbReference>
<dbReference type="GO" id="GO:0005576">
    <property type="term" value="C:extracellular region"/>
    <property type="evidence" value="ECO:0007669"/>
    <property type="project" value="UniProtKB-SubCell"/>
</dbReference>
<dbReference type="CDD" id="cd11008">
    <property type="entry name" value="M35_deuterolysin_like"/>
    <property type="match status" value="1"/>
</dbReference>
<keyword evidence="6 15" id="KW-0165">Cleavage on pair of basic residues</keyword>
<evidence type="ECO:0000256" key="13">
    <source>
        <dbReference type="PIRSR" id="PIRSR601384-1"/>
    </source>
</evidence>
<keyword evidence="10 14" id="KW-0862">Zinc</keyword>
<feature type="chain" id="PRO_5007950193" description="Neutral protease 2" evidence="15">
    <location>
        <begin position="17"/>
        <end position="351"/>
    </location>
</feature>
<dbReference type="SUPFAM" id="SSF55486">
    <property type="entry name" value="Metalloproteases ('zincins'), catalytic domain"/>
    <property type="match status" value="1"/>
</dbReference>
<evidence type="ECO:0000256" key="7">
    <source>
        <dbReference type="ARBA" id="ARBA00022723"/>
    </source>
</evidence>
<evidence type="ECO:0000256" key="3">
    <source>
        <dbReference type="ARBA" id="ARBA00010279"/>
    </source>
</evidence>
<feature type="signal peptide" evidence="15">
    <location>
        <begin position="1"/>
        <end position="16"/>
    </location>
</feature>
<dbReference type="Gene3D" id="2.60.40.2970">
    <property type="match status" value="1"/>
</dbReference>
<feature type="binding site" evidence="14">
    <location>
        <position position="308"/>
    </location>
    <ligand>
        <name>Zn(2+)</name>
        <dbReference type="ChEBI" id="CHEBI:29105"/>
        <note>catalytic</note>
    </ligand>
</feature>
<keyword evidence="18" id="KW-1185">Reference proteome</keyword>
<sequence length="351" mass="37294">MKLLTALSAIFTAAAAAPSPLTTPSKLDVKLEVVGNSEVKATIANIGKDDVRIFKPGTILDKSAIQKVKVAANGRHVPFLGIRKRISTKTVQDSSLEHIAAGKSITVTFNIAQTYDLSTGGQFNIHSIGSLSYAQGNGDNKLIGNIPYHSNAIAISVNGDKAAKDHAAFNNKMKRSKVQSDCTGQKLSVTETALQNCAQLASAAGQAATSGSAQKMEEYFKASDDQTRQTVADVFGRVEQECGSTSSGVADYYCTDVGNDCSGNVLAYTVPSQSYMVYCDLYFDDLPPVTSSCHAQDQATTNIHEDTHLTQIQGTDDLGYGYDAIQGLSADQELNNADTFALFANAIYANC</sequence>
<comment type="subcellular location">
    <subcellularLocation>
        <location evidence="2 15">Secreted</location>
    </subcellularLocation>
</comment>
<dbReference type="PANTHER" id="PTHR37016">
    <property type="match status" value="1"/>
</dbReference>
<keyword evidence="11 15" id="KW-0482">Metalloprotease</keyword>
<evidence type="ECO:0000256" key="12">
    <source>
        <dbReference type="ARBA" id="ARBA00023145"/>
    </source>
</evidence>
<evidence type="ECO:0000313" key="17">
    <source>
        <dbReference type="EMBL" id="OAQ69199.1"/>
    </source>
</evidence>